<evidence type="ECO:0008006" key="4">
    <source>
        <dbReference type="Google" id="ProtNLM"/>
    </source>
</evidence>
<keyword evidence="1" id="KW-0812">Transmembrane</keyword>
<dbReference type="AlphaFoldDB" id="A0A0K9F7T1"/>
<dbReference type="Proteomes" id="UP000037326">
    <property type="component" value="Unassembled WGS sequence"/>
</dbReference>
<keyword evidence="1" id="KW-0472">Membrane</keyword>
<protein>
    <recommendedName>
        <fullName evidence="4">DUF3899 domain-containing protein</fullName>
    </recommendedName>
</protein>
<comment type="caution">
    <text evidence="2">The sequence shown here is derived from an EMBL/GenBank/DDBJ whole genome shotgun (WGS) entry which is preliminary data.</text>
</comment>
<sequence>MRSKNLIIMIVAFIVEVLITYFIASFFSVRFIEVMFFTGIAFAGGTFYFSSSGGAMSRLFASQASGQTGIIQKREQFTYQIGPIFITSLIFFLIGLVFFLLLIWGIIPPRQA</sequence>
<feature type="transmembrane region" description="Helical" evidence="1">
    <location>
        <begin position="84"/>
        <end position="107"/>
    </location>
</feature>
<dbReference type="PATRIC" id="fig|582475.4.peg.4365"/>
<evidence type="ECO:0000313" key="2">
    <source>
        <dbReference type="EMBL" id="KMY30282.1"/>
    </source>
</evidence>
<accession>A0A0K9F7T1</accession>
<evidence type="ECO:0000256" key="1">
    <source>
        <dbReference type="SAM" id="Phobius"/>
    </source>
</evidence>
<dbReference type="RefSeq" id="WP_049667610.1">
    <property type="nucleotide sequence ID" value="NZ_LFXJ01000008.1"/>
</dbReference>
<feature type="transmembrane region" description="Helical" evidence="1">
    <location>
        <begin position="31"/>
        <end position="50"/>
    </location>
</feature>
<reference evidence="3" key="1">
    <citation type="submission" date="2015-07" db="EMBL/GenBank/DDBJ databases">
        <authorList>
            <consortium name="Consortium for Microbial Forensics and Genomics (microFORGE)"/>
            <person name="Knight B.M."/>
            <person name="Roberts D.P."/>
            <person name="Lin D."/>
            <person name="Hari K."/>
            <person name="Fletcher J."/>
            <person name="Melcher U."/>
            <person name="Blagden T."/>
            <person name="Winegar R.A."/>
        </authorList>
    </citation>
    <scope>NUCLEOTIDE SEQUENCE [LARGE SCALE GENOMIC DNA]</scope>
    <source>
        <strain evidence="3">DSM 23493</strain>
    </source>
</reference>
<name>A0A0K9F7T1_9BACI</name>
<organism evidence="2 3">
    <name type="scientific">Lysinibacillus xylanilyticus</name>
    <dbReference type="NCBI Taxonomy" id="582475"/>
    <lineage>
        <taxon>Bacteria</taxon>
        <taxon>Bacillati</taxon>
        <taxon>Bacillota</taxon>
        <taxon>Bacilli</taxon>
        <taxon>Bacillales</taxon>
        <taxon>Bacillaceae</taxon>
        <taxon>Lysinibacillus</taxon>
    </lineage>
</organism>
<dbReference type="EMBL" id="LFXJ01000008">
    <property type="protein sequence ID" value="KMY30282.1"/>
    <property type="molecule type" value="Genomic_DNA"/>
</dbReference>
<keyword evidence="1" id="KW-1133">Transmembrane helix</keyword>
<evidence type="ECO:0000313" key="3">
    <source>
        <dbReference type="Proteomes" id="UP000037326"/>
    </source>
</evidence>
<dbReference type="GeneID" id="96599816"/>
<feature type="transmembrane region" description="Helical" evidence="1">
    <location>
        <begin position="6"/>
        <end position="24"/>
    </location>
</feature>
<proteinExistence type="predicted"/>
<dbReference type="OrthoDB" id="2887836at2"/>
<gene>
    <name evidence="2" type="ORF">ACZ11_16425</name>
</gene>